<dbReference type="PANTHER" id="PTHR21357:SF4">
    <property type="entry name" value="FAM172 FAMILY PROTEIN HOMOLOG CG10038"/>
    <property type="match status" value="1"/>
</dbReference>
<dbReference type="Proteomes" id="UP001141327">
    <property type="component" value="Unassembled WGS sequence"/>
</dbReference>
<feature type="domain" description="Arb2" evidence="1">
    <location>
        <begin position="7"/>
        <end position="213"/>
    </location>
</feature>
<dbReference type="InterPro" id="IPR048263">
    <property type="entry name" value="Arb2"/>
</dbReference>
<dbReference type="EMBL" id="JAPMOS010000019">
    <property type="protein sequence ID" value="KAJ4459512.1"/>
    <property type="molecule type" value="Genomic_DNA"/>
</dbReference>
<organism evidence="2 3">
    <name type="scientific">Paratrimastix pyriformis</name>
    <dbReference type="NCBI Taxonomy" id="342808"/>
    <lineage>
        <taxon>Eukaryota</taxon>
        <taxon>Metamonada</taxon>
        <taxon>Preaxostyla</taxon>
        <taxon>Paratrimastigidae</taxon>
        <taxon>Paratrimastix</taxon>
    </lineage>
</organism>
<dbReference type="InterPro" id="IPR029058">
    <property type="entry name" value="AB_hydrolase_fold"/>
</dbReference>
<evidence type="ECO:0000313" key="2">
    <source>
        <dbReference type="EMBL" id="KAJ4459512.1"/>
    </source>
</evidence>
<protein>
    <submittedName>
        <fullName evidence="2">UPF0528 protein</fullName>
    </submittedName>
</protein>
<dbReference type="Pfam" id="PF22749">
    <property type="entry name" value="Arb2"/>
    <property type="match status" value="1"/>
</dbReference>
<reference evidence="2" key="1">
    <citation type="journal article" date="2022" name="bioRxiv">
        <title>Genomics of Preaxostyla Flagellates Illuminates Evolutionary Transitions and the Path Towards Mitochondrial Loss.</title>
        <authorList>
            <person name="Novak L.V.F."/>
            <person name="Treitli S.C."/>
            <person name="Pyrih J."/>
            <person name="Halakuc P."/>
            <person name="Pipaliya S.V."/>
            <person name="Vacek V."/>
            <person name="Brzon O."/>
            <person name="Soukal P."/>
            <person name="Eme L."/>
            <person name="Dacks J.B."/>
            <person name="Karnkowska A."/>
            <person name="Elias M."/>
            <person name="Hampl V."/>
        </authorList>
    </citation>
    <scope>NUCLEOTIDE SEQUENCE</scope>
    <source>
        <strain evidence="2">RCP-MX</strain>
    </source>
</reference>
<dbReference type="InterPro" id="IPR053858">
    <property type="entry name" value="Arb2_dom"/>
</dbReference>
<accession>A0ABQ8UP72</accession>
<dbReference type="PANTHER" id="PTHR21357">
    <property type="entry name" value="FAM172 FAMILY PROTEIN HOMOLOG CG10038"/>
    <property type="match status" value="1"/>
</dbReference>
<name>A0ABQ8UP72_9EUKA</name>
<sequence>MDAGCAGYAFDEHGVLKKNGTDEGFKFTTQKVYDEIGDYVTVKIQEMMKTQLGYEEIWLPADKKPSVNVFVSPNISACGTVMLLIQGCGAVRAGQWARSLCINDTLETGSILPYLRKAAELGWGVVVFNPNLNAGVAPGGERVPIEGSSQPEEHTATVWDRVVKSRCAQARDMVIVAHSYGGICSVSLLQQREAEILPRLRAIAFTDSVHSVPSALSAEYIADLKRRYPMGHFKAPVPLSPAVSRLLDTRACNWVSASTPLDTPAGHREGCPCVSAGTPQHERTSSSAMTSVFSFLLRHLVADVRTPPVAAEEPPEMGG</sequence>
<dbReference type="SUPFAM" id="SSF53474">
    <property type="entry name" value="alpha/beta-Hydrolases"/>
    <property type="match status" value="1"/>
</dbReference>
<evidence type="ECO:0000259" key="1">
    <source>
        <dbReference type="Pfam" id="PF22749"/>
    </source>
</evidence>
<evidence type="ECO:0000313" key="3">
    <source>
        <dbReference type="Proteomes" id="UP001141327"/>
    </source>
</evidence>
<keyword evidence="3" id="KW-1185">Reference proteome</keyword>
<gene>
    <name evidence="2" type="ORF">PAPYR_4569</name>
</gene>
<proteinExistence type="predicted"/>
<comment type="caution">
    <text evidence="2">The sequence shown here is derived from an EMBL/GenBank/DDBJ whole genome shotgun (WGS) entry which is preliminary data.</text>
</comment>